<sequence length="209" mass="21650">MSVDDVSEFRDIPPTTLADVLGRSQVMDAGVRPLWGPGPRIAGPAFTVRCPPGDNLMLHAAIYRAAPGSVIVMEAGDADYAVAGGNVCAVAQRRGIAGFVIDGVIRDLGEIRAMGFPVLARGVVPCPGGKKAVVPLGEPVRCGGVEVRAGDIVVADEEGVAVVPAGRAGQVLADARQKLAKEAGESLDAWEAAHRARVDRILADHGYLD</sequence>
<comment type="cofactor">
    <cofactor evidence="13">
        <name>Mg(2+)</name>
        <dbReference type="ChEBI" id="CHEBI:18420"/>
    </cofactor>
</comment>
<feature type="binding site" evidence="13">
    <location>
        <position position="107"/>
    </location>
    <ligand>
        <name>Mg(2+)</name>
        <dbReference type="ChEBI" id="CHEBI:18420"/>
    </ligand>
</feature>
<evidence type="ECO:0000256" key="5">
    <source>
        <dbReference type="ARBA" id="ARBA00012213"/>
    </source>
</evidence>
<evidence type="ECO:0000256" key="11">
    <source>
        <dbReference type="ARBA" id="ARBA00032305"/>
    </source>
</evidence>
<dbReference type="Proteomes" id="UP001152519">
    <property type="component" value="Unassembled WGS sequence"/>
</dbReference>
<comment type="catalytic activity">
    <reaction evidence="12">
        <text>oxaloacetate + H(+) = pyruvate + CO2</text>
        <dbReference type="Rhea" id="RHEA:15641"/>
        <dbReference type="ChEBI" id="CHEBI:15361"/>
        <dbReference type="ChEBI" id="CHEBI:15378"/>
        <dbReference type="ChEBI" id="CHEBI:16452"/>
        <dbReference type="ChEBI" id="CHEBI:16526"/>
        <dbReference type="EC" id="4.1.1.112"/>
    </reaction>
</comment>
<protein>
    <recommendedName>
        <fullName evidence="7">Putative 4-hydroxy-4-methyl-2-oxoglutarate aldolase</fullName>
        <ecNumber evidence="6">4.1.1.112</ecNumber>
        <ecNumber evidence="5">4.1.3.17</ecNumber>
    </recommendedName>
    <alternativeName>
        <fullName evidence="11">Oxaloacetate decarboxylase</fullName>
    </alternativeName>
    <alternativeName>
        <fullName evidence="9">Regulator of ribonuclease activity homolog</fullName>
    </alternativeName>
    <alternativeName>
        <fullName evidence="10">RraA-like protein</fullName>
    </alternativeName>
</protein>
<evidence type="ECO:0000256" key="7">
    <source>
        <dbReference type="ARBA" id="ARBA00016549"/>
    </source>
</evidence>
<dbReference type="PANTHER" id="PTHR33254:SF4">
    <property type="entry name" value="4-HYDROXY-4-METHYL-2-OXOGLUTARATE ALDOLASE 3-RELATED"/>
    <property type="match status" value="1"/>
</dbReference>
<evidence type="ECO:0000256" key="13">
    <source>
        <dbReference type="PIRSR" id="PIRSR605493-1"/>
    </source>
</evidence>
<comment type="cofactor">
    <cofactor evidence="2">
        <name>a divalent metal cation</name>
        <dbReference type="ChEBI" id="CHEBI:60240"/>
    </cofactor>
</comment>
<dbReference type="EC" id="4.1.1.112" evidence="6"/>
<dbReference type="PANTHER" id="PTHR33254">
    <property type="entry name" value="4-HYDROXY-4-METHYL-2-OXOGLUTARATE ALDOLASE 3-RELATED"/>
    <property type="match status" value="1"/>
</dbReference>
<dbReference type="EC" id="4.1.3.17" evidence="5"/>
<keyword evidence="13" id="KW-0460">Magnesium</keyword>
<reference evidence="14" key="1">
    <citation type="submission" date="2021-05" db="EMBL/GenBank/DDBJ databases">
        <authorList>
            <person name="Arsene-Ploetze F."/>
        </authorList>
    </citation>
    <scope>NUCLEOTIDE SEQUENCE</scope>
    <source>
        <strain evidence="14">DSM 42138</strain>
    </source>
</reference>
<dbReference type="Gene3D" id="3.50.30.40">
    <property type="entry name" value="Ribonuclease E inhibitor RraA/RraA-like"/>
    <property type="match status" value="1"/>
</dbReference>
<proteinExistence type="inferred from homology"/>
<dbReference type="SUPFAM" id="SSF89562">
    <property type="entry name" value="RraA-like"/>
    <property type="match status" value="1"/>
</dbReference>
<dbReference type="EMBL" id="CAJSLV010000013">
    <property type="protein sequence ID" value="CAG6391316.1"/>
    <property type="molecule type" value="Genomic_DNA"/>
</dbReference>
<evidence type="ECO:0000313" key="14">
    <source>
        <dbReference type="EMBL" id="CAG6391316.1"/>
    </source>
</evidence>
<name>A0A9W4GQ85_9ACTN</name>
<comment type="similarity">
    <text evidence="3">Belongs to the class II aldolase/RraA-like family.</text>
</comment>
<dbReference type="InterPro" id="IPR036704">
    <property type="entry name" value="RraA/RraA-like_sf"/>
</dbReference>
<keyword evidence="14" id="KW-0456">Lyase</keyword>
<accession>A0A9W4GQ85</accession>
<evidence type="ECO:0000256" key="12">
    <source>
        <dbReference type="ARBA" id="ARBA00047973"/>
    </source>
</evidence>
<keyword evidence="15" id="KW-1185">Reference proteome</keyword>
<comment type="catalytic activity">
    <reaction evidence="1">
        <text>4-hydroxy-4-methyl-2-oxoglutarate = 2 pyruvate</text>
        <dbReference type="Rhea" id="RHEA:22748"/>
        <dbReference type="ChEBI" id="CHEBI:15361"/>
        <dbReference type="ChEBI" id="CHEBI:58276"/>
        <dbReference type="EC" id="4.1.3.17"/>
    </reaction>
</comment>
<evidence type="ECO:0000313" key="15">
    <source>
        <dbReference type="Proteomes" id="UP001152519"/>
    </source>
</evidence>
<comment type="caution">
    <text evidence="14">The sequence shown here is derived from an EMBL/GenBank/DDBJ whole genome shotgun (WGS) entry which is preliminary data.</text>
</comment>
<comment type="function">
    <text evidence="8">Catalyzes the aldol cleavage of 4-hydroxy-4-methyl-2-oxoglutarate (HMG) into 2 molecules of pyruvate. Also contains a secondary oxaloacetate (OAA) decarboxylase activity due to the common pyruvate enolate transition state formed following C-C bond cleavage in the retro-aldol and decarboxylation reactions.</text>
</comment>
<dbReference type="GO" id="GO:0047443">
    <property type="term" value="F:4-hydroxy-4-methyl-2-oxoglutarate aldolase activity"/>
    <property type="evidence" value="ECO:0007669"/>
    <property type="project" value="UniProtKB-EC"/>
</dbReference>
<comment type="subunit">
    <text evidence="4">Homotrimer.</text>
</comment>
<keyword evidence="13" id="KW-0479">Metal-binding</keyword>
<dbReference type="InterPro" id="IPR005493">
    <property type="entry name" value="RraA/RraA-like"/>
</dbReference>
<evidence type="ECO:0000256" key="9">
    <source>
        <dbReference type="ARBA" id="ARBA00029596"/>
    </source>
</evidence>
<dbReference type="GO" id="GO:0046872">
    <property type="term" value="F:metal ion binding"/>
    <property type="evidence" value="ECO:0007669"/>
    <property type="project" value="UniProtKB-KW"/>
</dbReference>
<dbReference type="AlphaFoldDB" id="A0A9W4GQ85"/>
<evidence type="ECO:0000256" key="2">
    <source>
        <dbReference type="ARBA" id="ARBA00001968"/>
    </source>
</evidence>
<organism evidence="14 15">
    <name type="scientific">Actinacidiphila cocklensis</name>
    <dbReference type="NCBI Taxonomy" id="887465"/>
    <lineage>
        <taxon>Bacteria</taxon>
        <taxon>Bacillati</taxon>
        <taxon>Actinomycetota</taxon>
        <taxon>Actinomycetes</taxon>
        <taxon>Kitasatosporales</taxon>
        <taxon>Streptomycetaceae</taxon>
        <taxon>Actinacidiphila</taxon>
    </lineage>
</organism>
<dbReference type="CDD" id="cd16841">
    <property type="entry name" value="RraA_family"/>
    <property type="match status" value="1"/>
</dbReference>
<feature type="binding site" evidence="13">
    <location>
        <position position="106"/>
    </location>
    <ligand>
        <name>substrate</name>
    </ligand>
</feature>
<dbReference type="Pfam" id="PF03737">
    <property type="entry name" value="RraA-like"/>
    <property type="match status" value="1"/>
</dbReference>
<gene>
    <name evidence="14" type="ORF">SCOCK_110144</name>
</gene>
<feature type="binding site" evidence="13">
    <location>
        <begin position="84"/>
        <end position="87"/>
    </location>
    <ligand>
        <name>substrate</name>
    </ligand>
</feature>
<evidence type="ECO:0000256" key="6">
    <source>
        <dbReference type="ARBA" id="ARBA00012947"/>
    </source>
</evidence>
<evidence type="ECO:0000256" key="8">
    <source>
        <dbReference type="ARBA" id="ARBA00025046"/>
    </source>
</evidence>
<evidence type="ECO:0000256" key="1">
    <source>
        <dbReference type="ARBA" id="ARBA00001342"/>
    </source>
</evidence>
<evidence type="ECO:0000256" key="3">
    <source>
        <dbReference type="ARBA" id="ARBA00008621"/>
    </source>
</evidence>
<dbReference type="GO" id="GO:0008948">
    <property type="term" value="F:oxaloacetate decarboxylase activity"/>
    <property type="evidence" value="ECO:0007669"/>
    <property type="project" value="UniProtKB-EC"/>
</dbReference>
<evidence type="ECO:0000256" key="10">
    <source>
        <dbReference type="ARBA" id="ARBA00030169"/>
    </source>
</evidence>
<evidence type="ECO:0000256" key="4">
    <source>
        <dbReference type="ARBA" id="ARBA00011233"/>
    </source>
</evidence>